<name>A0A8H7RLR4_9FUNG</name>
<dbReference type="AlphaFoldDB" id="A0A8H7RLR4"/>
<dbReference type="EMBL" id="JAEPRC010000044">
    <property type="protein sequence ID" value="KAG2212868.1"/>
    <property type="molecule type" value="Genomic_DNA"/>
</dbReference>
<evidence type="ECO:0000313" key="1">
    <source>
        <dbReference type="EMBL" id="KAG2212868.1"/>
    </source>
</evidence>
<keyword evidence="2" id="KW-1185">Reference proteome</keyword>
<gene>
    <name evidence="1" type="ORF">INT46_009660</name>
</gene>
<proteinExistence type="predicted"/>
<organism evidence="1 2">
    <name type="scientific">Mucor plumbeus</name>
    <dbReference type="NCBI Taxonomy" id="97098"/>
    <lineage>
        <taxon>Eukaryota</taxon>
        <taxon>Fungi</taxon>
        <taxon>Fungi incertae sedis</taxon>
        <taxon>Mucoromycota</taxon>
        <taxon>Mucoromycotina</taxon>
        <taxon>Mucoromycetes</taxon>
        <taxon>Mucorales</taxon>
        <taxon>Mucorineae</taxon>
        <taxon>Mucoraceae</taxon>
        <taxon>Mucor</taxon>
    </lineage>
</organism>
<evidence type="ECO:0000313" key="2">
    <source>
        <dbReference type="Proteomes" id="UP000650833"/>
    </source>
</evidence>
<reference evidence="1" key="1">
    <citation type="submission" date="2020-12" db="EMBL/GenBank/DDBJ databases">
        <title>Metabolic potential, ecology and presence of endohyphal bacteria is reflected in genomic diversity of Mucoromycotina.</title>
        <authorList>
            <person name="Muszewska A."/>
            <person name="Okrasinska A."/>
            <person name="Steczkiewicz K."/>
            <person name="Drgas O."/>
            <person name="Orlowska M."/>
            <person name="Perlinska-Lenart U."/>
            <person name="Aleksandrzak-Piekarczyk T."/>
            <person name="Szatraj K."/>
            <person name="Zielenkiewicz U."/>
            <person name="Pilsyk S."/>
            <person name="Malc E."/>
            <person name="Mieczkowski P."/>
            <person name="Kruszewska J.S."/>
            <person name="Biernat P."/>
            <person name="Pawlowska J."/>
        </authorList>
    </citation>
    <scope>NUCLEOTIDE SEQUENCE</scope>
    <source>
        <strain evidence="1">CBS 226.32</strain>
    </source>
</reference>
<accession>A0A8H7RLR4</accession>
<sequence length="71" mass="7885">MEEYYSKCINLKLKCDIVDSLPNATEEDFGSHLVRAVLEVNAFVSTLTVRSSFLVVRVGTKSDSRNNFGGL</sequence>
<dbReference type="Proteomes" id="UP000650833">
    <property type="component" value="Unassembled WGS sequence"/>
</dbReference>
<comment type="caution">
    <text evidence="1">The sequence shown here is derived from an EMBL/GenBank/DDBJ whole genome shotgun (WGS) entry which is preliminary data.</text>
</comment>
<protein>
    <submittedName>
        <fullName evidence="1">Uncharacterized protein</fullName>
    </submittedName>
</protein>